<proteinExistence type="predicted"/>
<dbReference type="EMBL" id="BARW01023888">
    <property type="protein sequence ID" value="GAI88080.1"/>
    <property type="molecule type" value="Genomic_DNA"/>
</dbReference>
<name>X1TKI9_9ZZZZ</name>
<organism evidence="1">
    <name type="scientific">marine sediment metagenome</name>
    <dbReference type="NCBI Taxonomy" id="412755"/>
    <lineage>
        <taxon>unclassified sequences</taxon>
        <taxon>metagenomes</taxon>
        <taxon>ecological metagenomes</taxon>
    </lineage>
</organism>
<comment type="caution">
    <text evidence="1">The sequence shown here is derived from an EMBL/GenBank/DDBJ whole genome shotgun (WGS) entry which is preliminary data.</text>
</comment>
<sequence length="264" mass="30389">GIKLLSCYPSIFYPREYEFGSLSNPYDKYRDKAIETLINCLKFVKDKSLHHAGIWPGSDGYLYSLGTNYYDMWDRFEDAVAYAMDEVPGVIVAIEPKPYEPTPNNIYRTTVDGILACHDIESRLKSEINKDLLKKGYKLLGMQPEIGHIRMGFEDAPYAFSRITREGRLFHIHWNSQPLGNYDQDLNVGVVEWQQAEASLFALKMAGYNEYFGIDINPERMPVQKAIEINSVALNIMNERINSLPNEEIIEAYFDPENHRGDIE</sequence>
<gene>
    <name evidence="1" type="ORF">S12H4_39518</name>
</gene>
<dbReference type="Gene3D" id="3.20.20.150">
    <property type="entry name" value="Divalent-metal-dependent TIM barrel enzymes"/>
    <property type="match status" value="1"/>
</dbReference>
<feature type="non-terminal residue" evidence="1">
    <location>
        <position position="1"/>
    </location>
</feature>
<evidence type="ECO:0000313" key="1">
    <source>
        <dbReference type="EMBL" id="GAI88080.1"/>
    </source>
</evidence>
<reference evidence="1" key="1">
    <citation type="journal article" date="2014" name="Front. Microbiol.">
        <title>High frequency of phylogenetically diverse reductive dehalogenase-homologous genes in deep subseafloor sedimentary metagenomes.</title>
        <authorList>
            <person name="Kawai M."/>
            <person name="Futagami T."/>
            <person name="Toyoda A."/>
            <person name="Takaki Y."/>
            <person name="Nishi S."/>
            <person name="Hori S."/>
            <person name="Arai W."/>
            <person name="Tsubouchi T."/>
            <person name="Morono Y."/>
            <person name="Uchiyama I."/>
            <person name="Ito T."/>
            <person name="Fujiyama A."/>
            <person name="Inagaki F."/>
            <person name="Takami H."/>
        </authorList>
    </citation>
    <scope>NUCLEOTIDE SEQUENCE</scope>
    <source>
        <strain evidence="1">Expedition CK06-06</strain>
    </source>
</reference>
<protein>
    <submittedName>
        <fullName evidence="1">Uncharacterized protein</fullName>
    </submittedName>
</protein>
<feature type="non-terminal residue" evidence="1">
    <location>
        <position position="264"/>
    </location>
</feature>
<dbReference type="InterPro" id="IPR036237">
    <property type="entry name" value="Xyl_isomerase-like_sf"/>
</dbReference>
<dbReference type="AlphaFoldDB" id="X1TKI9"/>
<dbReference type="SUPFAM" id="SSF51658">
    <property type="entry name" value="Xylose isomerase-like"/>
    <property type="match status" value="1"/>
</dbReference>
<accession>X1TKI9</accession>